<dbReference type="GO" id="GO:0071555">
    <property type="term" value="P:cell wall organization"/>
    <property type="evidence" value="ECO:0007669"/>
    <property type="project" value="UniProtKB-KW"/>
</dbReference>
<comment type="similarity">
    <text evidence="9 10">Belongs to the peptidase M15D family.</text>
</comment>
<dbReference type="PANTHER" id="PTHR43126">
    <property type="entry name" value="D-ALANYL-D-ALANINE DIPEPTIDASE"/>
    <property type="match status" value="1"/>
</dbReference>
<keyword evidence="8 10" id="KW-0961">Cell wall biogenesis/degradation</keyword>
<feature type="active site" description="Proton donor/acceptor" evidence="9">
    <location>
        <position position="210"/>
    </location>
</feature>
<dbReference type="EC" id="3.4.13.22" evidence="9 10"/>
<dbReference type="RefSeq" id="WP_004560434.1">
    <property type="nucleotide sequence ID" value="NZ_ALXH01000067.1"/>
</dbReference>
<comment type="cofactor">
    <cofactor evidence="9">
        <name>Zn(2+)</name>
        <dbReference type="ChEBI" id="CHEBI:29105"/>
    </cofactor>
    <text evidence="9">Binds 1 zinc ion per subunit.</text>
</comment>
<dbReference type="GO" id="GO:0160237">
    <property type="term" value="F:D-Ala-D-Ala dipeptidase activity"/>
    <property type="evidence" value="ECO:0007669"/>
    <property type="project" value="UniProtKB-EC"/>
</dbReference>
<accession>A0A0R2F6C7</accession>
<dbReference type="PIRSF" id="PIRSF026671">
    <property type="entry name" value="AA_dipeptidase"/>
    <property type="match status" value="1"/>
</dbReference>
<dbReference type="CDD" id="cd14843">
    <property type="entry name" value="D-Ala-D-Ala_dipeptidase_like"/>
    <property type="match status" value="1"/>
</dbReference>
<dbReference type="Gene3D" id="3.30.1380.10">
    <property type="match status" value="1"/>
</dbReference>
<comment type="catalytic activity">
    <reaction evidence="1 9 10">
        <text>D-alanyl-D-alanine + H2O = 2 D-alanine</text>
        <dbReference type="Rhea" id="RHEA:20661"/>
        <dbReference type="ChEBI" id="CHEBI:15377"/>
        <dbReference type="ChEBI" id="CHEBI:57416"/>
        <dbReference type="ChEBI" id="CHEBI:57822"/>
        <dbReference type="EC" id="3.4.13.22"/>
    </reaction>
</comment>
<dbReference type="GeneID" id="57979281"/>
<dbReference type="InterPro" id="IPR000755">
    <property type="entry name" value="A_A_dipeptidase"/>
</dbReference>
<keyword evidence="7 9" id="KW-0482">Metalloprotease</keyword>
<name>A0A0R2F6C7_WEICO</name>
<evidence type="ECO:0000256" key="7">
    <source>
        <dbReference type="ARBA" id="ARBA00023049"/>
    </source>
</evidence>
<feature type="binding site" evidence="9">
    <location>
        <position position="213"/>
    </location>
    <ligand>
        <name>Zn(2+)</name>
        <dbReference type="ChEBI" id="CHEBI:29105"/>
        <note>catalytic</note>
    </ligand>
</feature>
<feature type="binding site" evidence="9">
    <location>
        <position position="147"/>
    </location>
    <ligand>
        <name>Zn(2+)</name>
        <dbReference type="ChEBI" id="CHEBI:29105"/>
        <note>catalytic</note>
    </ligand>
</feature>
<keyword evidence="4 9" id="KW-0378">Hydrolase</keyword>
<evidence type="ECO:0000256" key="8">
    <source>
        <dbReference type="ARBA" id="ARBA00023316"/>
    </source>
</evidence>
<proteinExistence type="inferred from homology"/>
<gene>
    <name evidence="11" type="ORF">HAU20_05130</name>
</gene>
<dbReference type="HAMAP" id="MF_01924">
    <property type="entry name" value="A_A_dipeptidase"/>
    <property type="match status" value="1"/>
</dbReference>
<feature type="binding site" evidence="9">
    <location>
        <position position="140"/>
    </location>
    <ligand>
        <name>Zn(2+)</name>
        <dbReference type="ChEBI" id="CHEBI:29105"/>
        <note>catalytic</note>
    </ligand>
</feature>
<evidence type="ECO:0000256" key="9">
    <source>
        <dbReference type="HAMAP-Rule" id="MF_01924"/>
    </source>
</evidence>
<keyword evidence="6 9" id="KW-0224">Dipeptidase</keyword>
<evidence type="ECO:0000256" key="3">
    <source>
        <dbReference type="ARBA" id="ARBA00022723"/>
    </source>
</evidence>
<dbReference type="OrthoDB" id="9801430at2"/>
<dbReference type="EMBL" id="JAAOCP010000005">
    <property type="protein sequence ID" value="MBJ7638772.1"/>
    <property type="molecule type" value="Genomic_DNA"/>
</dbReference>
<protein>
    <recommendedName>
        <fullName evidence="9 10">D-alanyl-D-alanine dipeptidase</fullName>
        <shortName evidence="9 10">D-Ala-D-Ala dipeptidase</shortName>
        <ecNumber evidence="9 10">3.4.13.22</ecNumber>
    </recommendedName>
</protein>
<evidence type="ECO:0000313" key="11">
    <source>
        <dbReference type="EMBL" id="MBJ7638772.1"/>
    </source>
</evidence>
<dbReference type="GO" id="GO:0006508">
    <property type="term" value="P:proteolysis"/>
    <property type="evidence" value="ECO:0007669"/>
    <property type="project" value="UniProtKB-KW"/>
</dbReference>
<evidence type="ECO:0000256" key="10">
    <source>
        <dbReference type="PIRNR" id="PIRNR026671"/>
    </source>
</evidence>
<keyword evidence="5 9" id="KW-0862">Zinc</keyword>
<dbReference type="PANTHER" id="PTHR43126:SF2">
    <property type="entry name" value="D-ALANYL-D-ALANINE DIPEPTIDASE"/>
    <property type="match status" value="1"/>
</dbReference>
<organism evidence="11 12">
    <name type="scientific">Weissella confusa</name>
    <name type="common">Lactobacillus confusus</name>
    <dbReference type="NCBI Taxonomy" id="1583"/>
    <lineage>
        <taxon>Bacteria</taxon>
        <taxon>Bacillati</taxon>
        <taxon>Bacillota</taxon>
        <taxon>Bacilli</taxon>
        <taxon>Lactobacillales</taxon>
        <taxon>Lactobacillaceae</taxon>
        <taxon>Weissella</taxon>
    </lineage>
</organism>
<feature type="site" description="Transition state stabilizer" evidence="9">
    <location>
        <position position="91"/>
    </location>
</feature>
<keyword evidence="12" id="KW-1185">Reference proteome</keyword>
<dbReference type="SUPFAM" id="SSF55166">
    <property type="entry name" value="Hedgehog/DD-peptidase"/>
    <property type="match status" value="1"/>
</dbReference>
<evidence type="ECO:0000256" key="2">
    <source>
        <dbReference type="ARBA" id="ARBA00022670"/>
    </source>
</evidence>
<evidence type="ECO:0000256" key="4">
    <source>
        <dbReference type="ARBA" id="ARBA00022801"/>
    </source>
</evidence>
<sequence>MLEFTGNPIEPQRDTWDWGEIRAIPLDLSDEKLVSVSYLPEKMVVSPQYFIQQLPGAKADIFVRETIQQKLNDAADMLPYGYKLVIFDAWRDIDTQQALFDRMQSFVQRDHPEFNADQTLAATLRIVALPSSNANRPSPHNTGGSVDVSIVDERGRLLEMGSPFDDISARAKTTYYEFEPESEDVIKIRENRRLLYHVMTNAGFTNYLEEWWHYDYGNQNWAFMSGHDTAFYGATKPEFPWL</sequence>
<comment type="function">
    <text evidence="9 10">Catalyzes hydrolysis of the D-alanyl-D-alanine dipeptide.</text>
</comment>
<dbReference type="InterPro" id="IPR009045">
    <property type="entry name" value="Zn_M74/Hedgehog-like"/>
</dbReference>
<evidence type="ECO:0000256" key="6">
    <source>
        <dbReference type="ARBA" id="ARBA00022997"/>
    </source>
</evidence>
<evidence type="ECO:0000256" key="1">
    <source>
        <dbReference type="ARBA" id="ARBA00001362"/>
    </source>
</evidence>
<keyword evidence="3 9" id="KW-0479">Metal-binding</keyword>
<evidence type="ECO:0000313" key="12">
    <source>
        <dbReference type="Proteomes" id="UP000728106"/>
    </source>
</evidence>
<reference evidence="11 12" key="1">
    <citation type="journal article" date="2021" name="Int. J. Food Microbiol.">
        <title>Safety demonstration of a microbial species for use in the food chain: Weissella confusa.</title>
        <authorList>
            <person name="Bourdichon F."/>
            <person name="Patrone V."/>
            <person name="Fontana A."/>
            <person name="Milani G."/>
            <person name="Morelli L."/>
        </authorList>
    </citation>
    <scope>NUCLEOTIDE SEQUENCE [LARGE SCALE GENOMIC DNA]</scope>
    <source>
        <strain evidence="11 12">CCUG 43002</strain>
    </source>
</reference>
<keyword evidence="2 9" id="KW-0645">Protease</keyword>
<comment type="caution">
    <text evidence="11">The sequence shown here is derived from an EMBL/GenBank/DDBJ whole genome shotgun (WGS) entry which is preliminary data.</text>
</comment>
<dbReference type="GO" id="GO:0008270">
    <property type="term" value="F:zinc ion binding"/>
    <property type="evidence" value="ECO:0007669"/>
    <property type="project" value="UniProtKB-UniRule"/>
</dbReference>
<dbReference type="GO" id="GO:0008237">
    <property type="term" value="F:metallopeptidase activity"/>
    <property type="evidence" value="ECO:0007669"/>
    <property type="project" value="UniProtKB-KW"/>
</dbReference>
<dbReference type="Proteomes" id="UP000728106">
    <property type="component" value="Unassembled WGS sequence"/>
</dbReference>
<evidence type="ECO:0000256" key="5">
    <source>
        <dbReference type="ARBA" id="ARBA00022833"/>
    </source>
</evidence>
<dbReference type="AlphaFoldDB" id="A0A0R2F6C7"/>
<dbReference type="Pfam" id="PF01427">
    <property type="entry name" value="Peptidase_M15"/>
    <property type="match status" value="1"/>
</dbReference>